<dbReference type="Proteomes" id="UP000006038">
    <property type="component" value="Chromosome 3"/>
</dbReference>
<organism evidence="1">
    <name type="scientific">Oryza brachyantha</name>
    <name type="common">malo sina</name>
    <dbReference type="NCBI Taxonomy" id="4533"/>
    <lineage>
        <taxon>Eukaryota</taxon>
        <taxon>Viridiplantae</taxon>
        <taxon>Streptophyta</taxon>
        <taxon>Embryophyta</taxon>
        <taxon>Tracheophyta</taxon>
        <taxon>Spermatophyta</taxon>
        <taxon>Magnoliopsida</taxon>
        <taxon>Liliopsida</taxon>
        <taxon>Poales</taxon>
        <taxon>Poaceae</taxon>
        <taxon>BOP clade</taxon>
        <taxon>Oryzoideae</taxon>
        <taxon>Oryzeae</taxon>
        <taxon>Oryzinae</taxon>
        <taxon>Oryza</taxon>
    </lineage>
</organism>
<sequence length="63" mass="7268">RSETTYLQQDKGGFQVSDECRSRTDVKARFVCFDLNLEPHVIIPDKVAEEALEHVERPQLLLP</sequence>
<dbReference type="EnsemblPlants" id="OB03G32770.1">
    <property type="protein sequence ID" value="OB03G32770.1"/>
    <property type="gene ID" value="OB03G32770"/>
</dbReference>
<dbReference type="AlphaFoldDB" id="J3LQF1"/>
<name>J3LQF1_ORYBR</name>
<evidence type="ECO:0000313" key="2">
    <source>
        <dbReference type="Proteomes" id="UP000006038"/>
    </source>
</evidence>
<reference evidence="1" key="2">
    <citation type="submission" date="2013-04" db="UniProtKB">
        <authorList>
            <consortium name="EnsemblPlants"/>
        </authorList>
    </citation>
    <scope>IDENTIFICATION</scope>
</reference>
<keyword evidence="2" id="KW-1185">Reference proteome</keyword>
<protein>
    <submittedName>
        <fullName evidence="1">Uncharacterized protein</fullName>
    </submittedName>
</protein>
<evidence type="ECO:0000313" key="1">
    <source>
        <dbReference type="EnsemblPlants" id="OB03G32770.1"/>
    </source>
</evidence>
<accession>J3LQF1</accession>
<proteinExistence type="predicted"/>
<dbReference type="HOGENOM" id="CLU_2892706_0_0_1"/>
<reference evidence="1" key="1">
    <citation type="journal article" date="2013" name="Nat. Commun.">
        <title>Whole-genome sequencing of Oryza brachyantha reveals mechanisms underlying Oryza genome evolution.</title>
        <authorList>
            <person name="Chen J."/>
            <person name="Huang Q."/>
            <person name="Gao D."/>
            <person name="Wang J."/>
            <person name="Lang Y."/>
            <person name="Liu T."/>
            <person name="Li B."/>
            <person name="Bai Z."/>
            <person name="Luis Goicoechea J."/>
            <person name="Liang C."/>
            <person name="Chen C."/>
            <person name="Zhang W."/>
            <person name="Sun S."/>
            <person name="Liao Y."/>
            <person name="Zhang X."/>
            <person name="Yang L."/>
            <person name="Song C."/>
            <person name="Wang M."/>
            <person name="Shi J."/>
            <person name="Liu G."/>
            <person name="Liu J."/>
            <person name="Zhou H."/>
            <person name="Zhou W."/>
            <person name="Yu Q."/>
            <person name="An N."/>
            <person name="Chen Y."/>
            <person name="Cai Q."/>
            <person name="Wang B."/>
            <person name="Liu B."/>
            <person name="Min J."/>
            <person name="Huang Y."/>
            <person name="Wu H."/>
            <person name="Li Z."/>
            <person name="Zhang Y."/>
            <person name="Yin Y."/>
            <person name="Song W."/>
            <person name="Jiang J."/>
            <person name="Jackson S.A."/>
            <person name="Wing R.A."/>
            <person name="Wang J."/>
            <person name="Chen M."/>
        </authorList>
    </citation>
    <scope>NUCLEOTIDE SEQUENCE [LARGE SCALE GENOMIC DNA]</scope>
    <source>
        <strain evidence="1">cv. IRGC 101232</strain>
    </source>
</reference>
<dbReference type="Gramene" id="OB03G32770.1">
    <property type="protein sequence ID" value="OB03G32770.1"/>
    <property type="gene ID" value="OB03G32770"/>
</dbReference>